<feature type="transmembrane region" description="Helical" evidence="7">
    <location>
        <begin position="733"/>
        <end position="755"/>
    </location>
</feature>
<comment type="subcellular location">
    <subcellularLocation>
        <location evidence="1">Membrane</location>
        <topology evidence="1">Multi-pass membrane protein</topology>
    </subcellularLocation>
</comment>
<dbReference type="PANTHER" id="PTHR23506">
    <property type="entry name" value="GH10249P"/>
    <property type="match status" value="1"/>
</dbReference>
<feature type="transmembrane region" description="Helical" evidence="7">
    <location>
        <begin position="665"/>
        <end position="685"/>
    </location>
</feature>
<evidence type="ECO:0000256" key="4">
    <source>
        <dbReference type="ARBA" id="ARBA00022989"/>
    </source>
</evidence>
<evidence type="ECO:0000313" key="9">
    <source>
        <dbReference type="Proteomes" id="UP000005239"/>
    </source>
</evidence>
<reference evidence="9" key="1">
    <citation type="journal article" date="2008" name="Nat. Genet.">
        <title>The Pristionchus pacificus genome provides a unique perspective on nematode lifestyle and parasitism.</title>
        <authorList>
            <person name="Dieterich C."/>
            <person name="Clifton S.W."/>
            <person name="Schuster L.N."/>
            <person name="Chinwalla A."/>
            <person name="Delehaunty K."/>
            <person name="Dinkelacker I."/>
            <person name="Fulton L."/>
            <person name="Fulton R."/>
            <person name="Godfrey J."/>
            <person name="Minx P."/>
            <person name="Mitreva M."/>
            <person name="Roeseler W."/>
            <person name="Tian H."/>
            <person name="Witte H."/>
            <person name="Yang S.P."/>
            <person name="Wilson R.K."/>
            <person name="Sommer R.J."/>
        </authorList>
    </citation>
    <scope>NUCLEOTIDE SEQUENCE [LARGE SCALE GENOMIC DNA]</scope>
    <source>
        <strain evidence="9">PS312</strain>
    </source>
</reference>
<dbReference type="Pfam" id="PF07690">
    <property type="entry name" value="MFS_1"/>
    <property type="match status" value="1"/>
</dbReference>
<evidence type="ECO:0000313" key="8">
    <source>
        <dbReference type="EnsemblMetazoa" id="PPA20137.1"/>
    </source>
</evidence>
<dbReference type="GO" id="GO:0022857">
    <property type="term" value="F:transmembrane transporter activity"/>
    <property type="evidence" value="ECO:0000318"/>
    <property type="project" value="GO_Central"/>
</dbReference>
<evidence type="ECO:0000256" key="3">
    <source>
        <dbReference type="ARBA" id="ARBA00022692"/>
    </source>
</evidence>
<dbReference type="InterPro" id="IPR050930">
    <property type="entry name" value="MFS_Vesicular_Transporter"/>
</dbReference>
<dbReference type="AlphaFoldDB" id="A0A2A6B5D3"/>
<feature type="transmembrane region" description="Helical" evidence="7">
    <location>
        <begin position="839"/>
        <end position="861"/>
    </location>
</feature>
<keyword evidence="5 7" id="KW-0472">Membrane</keyword>
<dbReference type="SUPFAM" id="SSF103473">
    <property type="entry name" value="MFS general substrate transporter"/>
    <property type="match status" value="1"/>
</dbReference>
<feature type="transmembrane region" description="Helical" evidence="7">
    <location>
        <begin position="761"/>
        <end position="780"/>
    </location>
</feature>
<reference evidence="8" key="2">
    <citation type="submission" date="2022-06" db="UniProtKB">
        <authorList>
            <consortium name="EnsemblMetazoa"/>
        </authorList>
    </citation>
    <scope>IDENTIFICATION</scope>
    <source>
        <strain evidence="8">PS312</strain>
    </source>
</reference>
<evidence type="ECO:0000256" key="6">
    <source>
        <dbReference type="SAM" id="MobiDB-lite"/>
    </source>
</evidence>
<accession>A0A8R1UD55</accession>
<keyword evidence="3 7" id="KW-0812">Transmembrane</keyword>
<feature type="compositionally biased region" description="Acidic residues" evidence="6">
    <location>
        <begin position="433"/>
        <end position="442"/>
    </location>
</feature>
<dbReference type="PANTHER" id="PTHR23506:SF26">
    <property type="entry name" value="MFS-TYPE TRANSPORTER SLC18B1"/>
    <property type="match status" value="1"/>
</dbReference>
<dbReference type="InterPro" id="IPR036259">
    <property type="entry name" value="MFS_trans_sf"/>
</dbReference>
<evidence type="ECO:0000256" key="1">
    <source>
        <dbReference type="ARBA" id="ARBA00004141"/>
    </source>
</evidence>
<feature type="transmembrane region" description="Helical" evidence="7">
    <location>
        <begin position="801"/>
        <end position="819"/>
    </location>
</feature>
<feature type="compositionally biased region" description="Low complexity" evidence="6">
    <location>
        <begin position="400"/>
        <end position="411"/>
    </location>
</feature>
<feature type="compositionally biased region" description="Polar residues" evidence="6">
    <location>
        <begin position="297"/>
        <end position="308"/>
    </location>
</feature>
<name>A0A2A6B5D3_PRIPA</name>
<evidence type="ECO:0000256" key="2">
    <source>
        <dbReference type="ARBA" id="ARBA00022448"/>
    </source>
</evidence>
<keyword evidence="9" id="KW-1185">Reference proteome</keyword>
<proteinExistence type="predicted"/>
<organism evidence="8 9">
    <name type="scientific">Pristionchus pacificus</name>
    <name type="common">Parasitic nematode worm</name>
    <dbReference type="NCBI Taxonomy" id="54126"/>
    <lineage>
        <taxon>Eukaryota</taxon>
        <taxon>Metazoa</taxon>
        <taxon>Ecdysozoa</taxon>
        <taxon>Nematoda</taxon>
        <taxon>Chromadorea</taxon>
        <taxon>Rhabditida</taxon>
        <taxon>Rhabditina</taxon>
        <taxon>Diplogasteromorpha</taxon>
        <taxon>Diplogasteroidea</taxon>
        <taxon>Neodiplogasteridae</taxon>
        <taxon>Pristionchus</taxon>
    </lineage>
</organism>
<feature type="transmembrane region" description="Helical" evidence="7">
    <location>
        <begin position="622"/>
        <end position="644"/>
    </location>
</feature>
<feature type="region of interest" description="Disordered" evidence="6">
    <location>
        <begin position="204"/>
        <end position="281"/>
    </location>
</feature>
<feature type="transmembrane region" description="Helical" evidence="7">
    <location>
        <begin position="530"/>
        <end position="551"/>
    </location>
</feature>
<feature type="compositionally biased region" description="Basic residues" evidence="6">
    <location>
        <begin position="226"/>
        <end position="238"/>
    </location>
</feature>
<evidence type="ECO:0000256" key="5">
    <source>
        <dbReference type="ARBA" id="ARBA00023136"/>
    </source>
</evidence>
<dbReference type="Gene3D" id="1.20.1250.20">
    <property type="entry name" value="MFS general substrate transporter like domains"/>
    <property type="match status" value="2"/>
</dbReference>
<accession>A0A2A6B5D3</accession>
<feature type="transmembrane region" description="Helical" evidence="7">
    <location>
        <begin position="705"/>
        <end position="724"/>
    </location>
</feature>
<dbReference type="Proteomes" id="UP000005239">
    <property type="component" value="Unassembled WGS sequence"/>
</dbReference>
<dbReference type="OrthoDB" id="446368at2759"/>
<keyword evidence="4 7" id="KW-1133">Transmembrane helix</keyword>
<gene>
    <name evidence="8" type="primary">WBGene00109691</name>
</gene>
<dbReference type="PROSITE" id="PS50850">
    <property type="entry name" value="MFS"/>
    <property type="match status" value="1"/>
</dbReference>
<evidence type="ECO:0000256" key="7">
    <source>
        <dbReference type="SAM" id="Phobius"/>
    </source>
</evidence>
<protein>
    <submittedName>
        <fullName evidence="8">Membrane transporter</fullName>
    </submittedName>
</protein>
<dbReference type="GO" id="GO:0016020">
    <property type="term" value="C:membrane"/>
    <property type="evidence" value="ECO:0007669"/>
    <property type="project" value="UniProtKB-SubCell"/>
</dbReference>
<sequence length="930" mass="100451">MLRMADSEGPSPEIDRPVYPSLNFPEDDDTVIPSTLSTPINFPGARTPPSTPMFGTPFDANAFPKQTEGVTGEDLSEALSTVDATVPRPESRGEESESDQSLIKKEEGDEVNPLRSPVKRSMSKTKPPPPSLIKNVLQKTSRRASGGPMDAPSQGVIPPSVVNWPNRVRHTTANSDYDESTPLLYASSLPTVVGEEIDRLPINPGYDNEAFPNGVHLSTRSEGGQRRRKKKKNRLRRRIASDPSLSIAKPKKSASATSRLSRPAISPVRPTPSRSQLPYGTLISGCRLPRTVDDRWTMSSAPPLSSVRTLDGPSRKSRGPTGDFAALAGDYIPDLAPDVYMKALGSRSVLGSMSSLASLRSTKSVKERPFIATPFIPIATQVAIDPDRRSIVSYPPREPTATSTGYGSTTGRVDESLQKKAVPPGDESSSSEGDSDEDEEEDSSTHTSMRKGSFASLTGKEWATVMMLALANLCSTVAFSCIAPFYPAEAKLKGMSESQTGIVFGIFELVMFIIAPLFGKNMIRIGSKNMFTFGLGLTGITAILFGFLNYLPEGPLFFWMSLLVRCLEAIGDAAFVTSSFAISARCFPGRISVIVGIMETFAGLGFTAGPLIGGFLYEMGGFQMPFLVLGSILIGATVLSCFLIDSHDDEAVDENAKGMLDMLRIPHIWLMVFAIIVCSISLSFLDPTLEAHLRTFNLTPTLVGLMFLLCGGVYTLSAPFWGFLIDRFHCTDFLMLFGAVFTILAMFIIGPAPFMPFDKDLVVIGIALTILGLAAGALYIPTFQGCLDVVKQHGYDDSFQTYGCVSGVFQSAFAFGGFFGPTVGGAVVQRMGFEWTTTALGGVLCLFVVVFFIFHGCLCCMKPKRPMQQSTSDNVPLARDSETATELKLSIGPENGRSLSSFRVFSDVLSSVWRLSSGDESPPLGPSRYA</sequence>
<feature type="region of interest" description="Disordered" evidence="6">
    <location>
        <begin position="297"/>
        <end position="321"/>
    </location>
</feature>
<feature type="transmembrane region" description="Helical" evidence="7">
    <location>
        <begin position="593"/>
        <end position="616"/>
    </location>
</feature>
<dbReference type="InterPro" id="IPR020846">
    <property type="entry name" value="MFS_dom"/>
</dbReference>
<dbReference type="InterPro" id="IPR011701">
    <property type="entry name" value="MFS"/>
</dbReference>
<feature type="region of interest" description="Disordered" evidence="6">
    <location>
        <begin position="389"/>
        <end position="452"/>
    </location>
</feature>
<keyword evidence="2" id="KW-0813">Transport</keyword>
<feature type="transmembrane region" description="Helical" evidence="7">
    <location>
        <begin position="462"/>
        <end position="486"/>
    </location>
</feature>
<feature type="transmembrane region" description="Helical" evidence="7">
    <location>
        <begin position="498"/>
        <end position="518"/>
    </location>
</feature>
<dbReference type="EnsemblMetazoa" id="PPA20137.1">
    <property type="protein sequence ID" value="PPA20137.1"/>
    <property type="gene ID" value="WBGene00109691"/>
</dbReference>
<feature type="region of interest" description="Disordered" evidence="6">
    <location>
        <begin position="1"/>
        <end position="163"/>
    </location>
</feature>